<comment type="function">
    <text evidence="8">Transfers a GMP moiety from GTP to Mo-molybdopterin (Mo-MPT) cofactor (Moco or molybdenum cofactor) to form Mo-molybdopterin guanine dinucleotide (Mo-MGD) cofactor.</text>
</comment>
<feature type="binding site" evidence="8">
    <location>
        <position position="95"/>
    </location>
    <ligand>
        <name>Mg(2+)</name>
        <dbReference type="ChEBI" id="CHEBI:18420"/>
    </ligand>
</feature>
<dbReference type="HAMAP" id="MF_00316">
    <property type="entry name" value="MobA"/>
    <property type="match status" value="1"/>
</dbReference>
<evidence type="ECO:0000256" key="8">
    <source>
        <dbReference type="HAMAP-Rule" id="MF_00316"/>
    </source>
</evidence>
<name>A0A9W5U1T5_9BACI</name>
<comment type="caution">
    <text evidence="8">Lacks conserved residue(s) required for the propagation of feature annotation.</text>
</comment>
<dbReference type="Proteomes" id="UP000621492">
    <property type="component" value="Unassembled WGS sequence"/>
</dbReference>
<reference evidence="10" key="2">
    <citation type="submission" date="2020-09" db="EMBL/GenBank/DDBJ databases">
        <authorList>
            <person name="Sun Q."/>
            <person name="Zhou Y."/>
        </authorList>
    </citation>
    <scope>NUCLEOTIDE SEQUENCE</scope>
    <source>
        <strain evidence="10">CGMCC 1.15454</strain>
    </source>
</reference>
<evidence type="ECO:0000256" key="2">
    <source>
        <dbReference type="ARBA" id="ARBA00022679"/>
    </source>
</evidence>
<dbReference type="GO" id="GO:0006777">
    <property type="term" value="P:Mo-molybdopterin cofactor biosynthetic process"/>
    <property type="evidence" value="ECO:0007669"/>
    <property type="project" value="UniProtKB-KW"/>
</dbReference>
<feature type="binding site" evidence="8">
    <location>
        <position position="66"/>
    </location>
    <ligand>
        <name>GTP</name>
        <dbReference type="ChEBI" id="CHEBI:37565"/>
    </ligand>
</feature>
<dbReference type="GO" id="GO:0046872">
    <property type="term" value="F:metal ion binding"/>
    <property type="evidence" value="ECO:0007669"/>
    <property type="project" value="UniProtKB-KW"/>
</dbReference>
<comment type="subcellular location">
    <subcellularLocation>
        <location evidence="8">Cytoplasm</location>
    </subcellularLocation>
</comment>
<accession>A0A9W5U1T5</accession>
<evidence type="ECO:0000256" key="5">
    <source>
        <dbReference type="ARBA" id="ARBA00022842"/>
    </source>
</evidence>
<dbReference type="GO" id="GO:0005525">
    <property type="term" value="F:GTP binding"/>
    <property type="evidence" value="ECO:0007669"/>
    <property type="project" value="UniProtKB-UniRule"/>
</dbReference>
<dbReference type="Gene3D" id="3.90.550.10">
    <property type="entry name" value="Spore Coat Polysaccharide Biosynthesis Protein SpsA, Chain A"/>
    <property type="match status" value="1"/>
</dbReference>
<proteinExistence type="inferred from homology"/>
<evidence type="ECO:0000256" key="4">
    <source>
        <dbReference type="ARBA" id="ARBA00022741"/>
    </source>
</evidence>
<dbReference type="AlphaFoldDB" id="A0A9W5U1T5"/>
<dbReference type="EC" id="2.7.7.77" evidence="8"/>
<comment type="domain">
    <text evidence="8">The N-terminal domain determines nucleotide recognition and specific binding, while the C-terminal domain determines the specific binding to the target protein.</text>
</comment>
<feature type="binding site" evidence="8">
    <location>
        <position position="95"/>
    </location>
    <ligand>
        <name>GTP</name>
        <dbReference type="ChEBI" id="CHEBI:37565"/>
    </ligand>
</feature>
<evidence type="ECO:0000259" key="9">
    <source>
        <dbReference type="Pfam" id="PF12804"/>
    </source>
</evidence>
<protein>
    <recommendedName>
        <fullName evidence="8">Probable molybdenum cofactor guanylyltransferase</fullName>
        <shortName evidence="8">MoCo guanylyltransferase</shortName>
        <ecNumber evidence="8">2.7.7.77</ecNumber>
    </recommendedName>
    <alternativeName>
        <fullName evidence="8">GTP:molybdopterin guanylyltransferase</fullName>
    </alternativeName>
    <alternativeName>
        <fullName evidence="8">Mo-MPT guanylyltransferase</fullName>
    </alternativeName>
    <alternativeName>
        <fullName evidence="8">Molybdopterin guanylyltransferase</fullName>
    </alternativeName>
    <alternativeName>
        <fullName evidence="8">Molybdopterin-guanine dinucleotide synthase</fullName>
        <shortName evidence="8">MGD synthase</shortName>
    </alternativeName>
</protein>
<evidence type="ECO:0000256" key="1">
    <source>
        <dbReference type="ARBA" id="ARBA00022490"/>
    </source>
</evidence>
<keyword evidence="1 8" id="KW-0963">Cytoplasm</keyword>
<dbReference type="PANTHER" id="PTHR19136">
    <property type="entry name" value="MOLYBDENUM COFACTOR GUANYLYLTRANSFERASE"/>
    <property type="match status" value="1"/>
</dbReference>
<dbReference type="InterPro" id="IPR025877">
    <property type="entry name" value="MobA-like_NTP_Trfase"/>
</dbReference>
<comment type="cofactor">
    <cofactor evidence="8">
        <name>Mg(2+)</name>
        <dbReference type="ChEBI" id="CHEBI:18420"/>
    </cofactor>
</comment>
<keyword evidence="4 8" id="KW-0547">Nucleotide-binding</keyword>
<keyword evidence="7 8" id="KW-0501">Molybdenum cofactor biosynthesis</keyword>
<keyword evidence="10" id="KW-0548">Nucleotidyltransferase</keyword>
<evidence type="ECO:0000256" key="6">
    <source>
        <dbReference type="ARBA" id="ARBA00023134"/>
    </source>
</evidence>
<feature type="domain" description="MobA-like NTP transferase" evidence="9">
    <location>
        <begin position="6"/>
        <end position="152"/>
    </location>
</feature>
<comment type="similarity">
    <text evidence="8">Belongs to the MobA family.</text>
</comment>
<dbReference type="CDD" id="cd02503">
    <property type="entry name" value="MobA"/>
    <property type="match status" value="1"/>
</dbReference>
<dbReference type="InterPro" id="IPR013482">
    <property type="entry name" value="Molybde_CF_guanTrfase"/>
</dbReference>
<evidence type="ECO:0000256" key="7">
    <source>
        <dbReference type="ARBA" id="ARBA00023150"/>
    </source>
</evidence>
<dbReference type="InterPro" id="IPR029044">
    <property type="entry name" value="Nucleotide-diphossugar_trans"/>
</dbReference>
<comment type="catalytic activity">
    <reaction evidence="8">
        <text>Mo-molybdopterin + GTP + H(+) = Mo-molybdopterin guanine dinucleotide + diphosphate</text>
        <dbReference type="Rhea" id="RHEA:34243"/>
        <dbReference type="ChEBI" id="CHEBI:15378"/>
        <dbReference type="ChEBI" id="CHEBI:33019"/>
        <dbReference type="ChEBI" id="CHEBI:37565"/>
        <dbReference type="ChEBI" id="CHEBI:71302"/>
        <dbReference type="ChEBI" id="CHEBI:71310"/>
        <dbReference type="EC" id="2.7.7.77"/>
    </reaction>
</comment>
<keyword evidence="2 8" id="KW-0808">Transferase</keyword>
<feature type="binding site" evidence="8">
    <location>
        <position position="21"/>
    </location>
    <ligand>
        <name>GTP</name>
        <dbReference type="ChEBI" id="CHEBI:37565"/>
    </ligand>
</feature>
<dbReference type="PANTHER" id="PTHR19136:SF81">
    <property type="entry name" value="MOLYBDENUM COFACTOR GUANYLYLTRANSFERASE"/>
    <property type="match status" value="1"/>
</dbReference>
<evidence type="ECO:0000313" key="10">
    <source>
        <dbReference type="EMBL" id="GGB61957.1"/>
    </source>
</evidence>
<dbReference type="Pfam" id="PF12804">
    <property type="entry name" value="NTP_transf_3"/>
    <property type="match status" value="1"/>
</dbReference>
<dbReference type="RefSeq" id="WP_286171340.1">
    <property type="nucleotide sequence ID" value="NZ_BMJD01000069.1"/>
</dbReference>
<sequence length="199" mass="22874">MMNSCGVILSGGKSSRMGENKSLLPLNDKPVIEHIANELTLISDKVIVVTNEPSVYTFLDLPLVADRYFDKGPLAGLETALYHHQADVYFVTACDMPFINRRVYSYLQEHLNDYDAVIPIYENQLQPLAGIYRRSVLPVIQRHLDNDNRKVLSIVDDIRVNYIHEFGTIPAYVRTKHFFNMNNPAQYEQAKLSWKRNLC</sequence>
<keyword evidence="11" id="KW-1185">Reference proteome</keyword>
<dbReference type="GO" id="GO:0005737">
    <property type="term" value="C:cytoplasm"/>
    <property type="evidence" value="ECO:0007669"/>
    <property type="project" value="UniProtKB-SubCell"/>
</dbReference>
<reference evidence="10" key="1">
    <citation type="journal article" date="2014" name="Int. J. Syst. Evol. Microbiol.">
        <title>Complete genome sequence of Corynebacterium casei LMG S-19264T (=DSM 44701T), isolated from a smear-ripened cheese.</title>
        <authorList>
            <consortium name="US DOE Joint Genome Institute (JGI-PGF)"/>
            <person name="Walter F."/>
            <person name="Albersmeier A."/>
            <person name="Kalinowski J."/>
            <person name="Ruckert C."/>
        </authorList>
    </citation>
    <scope>NUCLEOTIDE SEQUENCE</scope>
    <source>
        <strain evidence="10">CGMCC 1.15454</strain>
    </source>
</reference>
<gene>
    <name evidence="8 10" type="primary">mobA</name>
    <name evidence="10" type="ORF">GCM10011409_43960</name>
</gene>
<dbReference type="SUPFAM" id="SSF53448">
    <property type="entry name" value="Nucleotide-diphospho-sugar transferases"/>
    <property type="match status" value="1"/>
</dbReference>
<keyword evidence="3 8" id="KW-0479">Metal-binding</keyword>
<dbReference type="EMBL" id="BMJD01000069">
    <property type="protein sequence ID" value="GGB61957.1"/>
    <property type="molecule type" value="Genomic_DNA"/>
</dbReference>
<keyword evidence="6 8" id="KW-0342">GTP-binding</keyword>
<organism evidence="10 11">
    <name type="scientific">Lentibacillus populi</name>
    <dbReference type="NCBI Taxonomy" id="1827502"/>
    <lineage>
        <taxon>Bacteria</taxon>
        <taxon>Bacillati</taxon>
        <taxon>Bacillota</taxon>
        <taxon>Bacilli</taxon>
        <taxon>Bacillales</taxon>
        <taxon>Bacillaceae</taxon>
        <taxon>Lentibacillus</taxon>
    </lineage>
</organism>
<dbReference type="GO" id="GO:0061603">
    <property type="term" value="F:molybdenum cofactor guanylyltransferase activity"/>
    <property type="evidence" value="ECO:0007669"/>
    <property type="project" value="UniProtKB-EC"/>
</dbReference>
<feature type="binding site" evidence="8">
    <location>
        <begin position="9"/>
        <end position="11"/>
    </location>
    <ligand>
        <name>GTP</name>
        <dbReference type="ChEBI" id="CHEBI:37565"/>
    </ligand>
</feature>
<comment type="caution">
    <text evidence="10">The sequence shown here is derived from an EMBL/GenBank/DDBJ whole genome shotgun (WGS) entry which is preliminary data.</text>
</comment>
<evidence type="ECO:0000313" key="11">
    <source>
        <dbReference type="Proteomes" id="UP000621492"/>
    </source>
</evidence>
<evidence type="ECO:0000256" key="3">
    <source>
        <dbReference type="ARBA" id="ARBA00022723"/>
    </source>
</evidence>
<keyword evidence="5 8" id="KW-0460">Magnesium</keyword>